<feature type="domain" description="MucB/RseB N-terminal" evidence="6">
    <location>
        <begin position="29"/>
        <end position="193"/>
    </location>
</feature>
<evidence type="ECO:0000256" key="3">
    <source>
        <dbReference type="ARBA" id="ARBA00022729"/>
    </source>
</evidence>
<keyword evidence="3 5" id="KW-0732">Signal</keyword>
<dbReference type="InterPro" id="IPR038484">
    <property type="entry name" value="MucB/RseB_C_sf"/>
</dbReference>
<feature type="chain" id="PRO_5008100102" evidence="5">
    <location>
        <begin position="23"/>
        <end position="319"/>
    </location>
</feature>
<organism evidence="8 9">
    <name type="scientific">Bibersteinia trehalosi Y31</name>
    <dbReference type="NCBI Taxonomy" id="1261658"/>
    <lineage>
        <taxon>Bacteria</taxon>
        <taxon>Pseudomonadati</taxon>
        <taxon>Pseudomonadota</taxon>
        <taxon>Gammaproteobacteria</taxon>
        <taxon>Pasteurellales</taxon>
        <taxon>Pasteurellaceae</taxon>
        <taxon>Bibersteinia</taxon>
    </lineage>
</organism>
<evidence type="ECO:0000256" key="4">
    <source>
        <dbReference type="ARBA" id="ARBA00022764"/>
    </source>
</evidence>
<dbReference type="InterPro" id="IPR033434">
    <property type="entry name" value="MucB/RseB_N"/>
</dbReference>
<dbReference type="PIRSF" id="PIRSF005427">
    <property type="entry name" value="RseB"/>
    <property type="match status" value="1"/>
</dbReference>
<evidence type="ECO:0000313" key="8">
    <source>
        <dbReference type="EMBL" id="OAQ14680.1"/>
    </source>
</evidence>
<evidence type="ECO:0000313" key="9">
    <source>
        <dbReference type="Proteomes" id="UP000078358"/>
    </source>
</evidence>
<dbReference type="Proteomes" id="UP000078358">
    <property type="component" value="Unassembled WGS sequence"/>
</dbReference>
<comment type="caution">
    <text evidence="8">The sequence shown here is derived from an EMBL/GenBank/DDBJ whole genome shotgun (WGS) entry which is preliminary data.</text>
</comment>
<evidence type="ECO:0000256" key="5">
    <source>
        <dbReference type="SAM" id="SignalP"/>
    </source>
</evidence>
<keyword evidence="4" id="KW-0574">Periplasm</keyword>
<dbReference type="Pfam" id="PF03888">
    <property type="entry name" value="MucB_RseB"/>
    <property type="match status" value="1"/>
</dbReference>
<feature type="signal peptide" evidence="5">
    <location>
        <begin position="1"/>
        <end position="22"/>
    </location>
</feature>
<dbReference type="EMBL" id="JACI01000002">
    <property type="protein sequence ID" value="OAQ14680.1"/>
    <property type="molecule type" value="Genomic_DNA"/>
</dbReference>
<feature type="domain" description="MucB/RseB C-terminal" evidence="7">
    <location>
        <begin position="218"/>
        <end position="312"/>
    </location>
</feature>
<dbReference type="InterPro" id="IPR005588">
    <property type="entry name" value="MucB_RseB"/>
</dbReference>
<evidence type="ECO:0000256" key="2">
    <source>
        <dbReference type="ARBA" id="ARBA00008150"/>
    </source>
</evidence>
<dbReference type="CDD" id="cd16327">
    <property type="entry name" value="RseB"/>
    <property type="match status" value="1"/>
</dbReference>
<dbReference type="PATRIC" id="fig|1261658.3.peg.2029"/>
<dbReference type="GO" id="GO:0032885">
    <property type="term" value="P:regulation of polysaccharide biosynthetic process"/>
    <property type="evidence" value="ECO:0007669"/>
    <property type="project" value="TreeGrafter"/>
</dbReference>
<evidence type="ECO:0000256" key="1">
    <source>
        <dbReference type="ARBA" id="ARBA00004418"/>
    </source>
</evidence>
<dbReference type="PANTHER" id="PTHR38782:SF1">
    <property type="entry name" value="SIGMA-E FACTOR REGULATORY PROTEIN RSEB"/>
    <property type="match status" value="1"/>
</dbReference>
<dbReference type="Gene3D" id="3.30.200.100">
    <property type="entry name" value="MucB/RseB, C-terminal domain"/>
    <property type="match status" value="1"/>
</dbReference>
<dbReference type="Pfam" id="PF17188">
    <property type="entry name" value="MucB_RseB_C"/>
    <property type="match status" value="1"/>
</dbReference>
<protein>
    <submittedName>
        <fullName evidence="8">Sigma-E factor regulatory protein RseB</fullName>
    </submittedName>
</protein>
<dbReference type="InterPro" id="IPR033436">
    <property type="entry name" value="MucB/RseB_C"/>
</dbReference>
<dbReference type="GO" id="GO:0030288">
    <property type="term" value="C:outer membrane-bounded periplasmic space"/>
    <property type="evidence" value="ECO:0007669"/>
    <property type="project" value="TreeGrafter"/>
</dbReference>
<sequence>MIKKSSLLALLSVWCFSLVVRAETMATPLSYLVAMSQAQQQANYEQFYLFQEGRSPESWRYRHVHWDNQQYAQLLSLDGSREEFLQQDNLVGYFGDFQPFSLQTNKILDNRPMVLYGDFNRLEGYSFIDMGKDRIANRVARQIRIVPKDEFRYQYRLWIDEESKLLLKSELLDREHNVLELFRVINLRLDDQLLDMVDAIRPLILPPMIPSKAPMNSDNLSWQPKWLPRGFRLQSVAREQLPDGEEVDSQLYSDGLFSFTIYLSDSKELPLNEHTWQDGKTTVYTLSLAQKDLVLVGEIPLTTARHILQNIKIKQPLEK</sequence>
<gene>
    <name evidence="8" type="ORF">F480_10145</name>
</gene>
<accession>A0A179CYG7</accession>
<dbReference type="Gene3D" id="2.50.20.10">
    <property type="entry name" value="Lipoprotein localisation LolA/LolB/LppX"/>
    <property type="match status" value="1"/>
</dbReference>
<evidence type="ECO:0000259" key="7">
    <source>
        <dbReference type="Pfam" id="PF17188"/>
    </source>
</evidence>
<reference evidence="8 9" key="1">
    <citation type="submission" date="2014-01" db="EMBL/GenBank/DDBJ databases">
        <authorList>
            <person name="Zuccon D."/>
        </authorList>
    </citation>
    <scope>NUCLEOTIDE SEQUENCE [LARGE SCALE GENOMIC DNA]</scope>
    <source>
        <strain evidence="8 9">Y31</strain>
    </source>
</reference>
<dbReference type="AlphaFoldDB" id="A0A179CYG7"/>
<name>A0A179CYG7_BIBTR</name>
<comment type="subcellular location">
    <subcellularLocation>
        <location evidence="1">Periplasm</location>
    </subcellularLocation>
</comment>
<dbReference type="GO" id="GO:0045152">
    <property type="term" value="F:antisigma factor binding"/>
    <property type="evidence" value="ECO:0007669"/>
    <property type="project" value="TreeGrafter"/>
</dbReference>
<comment type="similarity">
    <text evidence="2">Belongs to the RseB family.</text>
</comment>
<evidence type="ECO:0000259" key="6">
    <source>
        <dbReference type="Pfam" id="PF03888"/>
    </source>
</evidence>
<dbReference type="RefSeq" id="WP_015432837.1">
    <property type="nucleotide sequence ID" value="NZ_JACI01000002.1"/>
</dbReference>
<proteinExistence type="inferred from homology"/>
<dbReference type="PANTHER" id="PTHR38782">
    <property type="match status" value="1"/>
</dbReference>